<feature type="compositionally biased region" description="Low complexity" evidence="1">
    <location>
        <begin position="35"/>
        <end position="49"/>
    </location>
</feature>
<accession>A0A2S8FRK0</accession>
<keyword evidence="2" id="KW-0472">Membrane</keyword>
<evidence type="ECO:0000313" key="4">
    <source>
        <dbReference type="Proteomes" id="UP000238322"/>
    </source>
</evidence>
<evidence type="ECO:0000256" key="2">
    <source>
        <dbReference type="SAM" id="Phobius"/>
    </source>
</evidence>
<feature type="region of interest" description="Disordered" evidence="1">
    <location>
        <begin position="35"/>
        <end position="56"/>
    </location>
</feature>
<dbReference type="AlphaFoldDB" id="A0A2S8FRK0"/>
<dbReference type="EMBL" id="PUHY01000010">
    <property type="protein sequence ID" value="PQO34809.1"/>
    <property type="molecule type" value="Genomic_DNA"/>
</dbReference>
<organism evidence="3 4">
    <name type="scientific">Blastopirellula marina</name>
    <dbReference type="NCBI Taxonomy" id="124"/>
    <lineage>
        <taxon>Bacteria</taxon>
        <taxon>Pseudomonadati</taxon>
        <taxon>Planctomycetota</taxon>
        <taxon>Planctomycetia</taxon>
        <taxon>Pirellulales</taxon>
        <taxon>Pirellulaceae</taxon>
        <taxon>Blastopirellula</taxon>
    </lineage>
</organism>
<protein>
    <submittedName>
        <fullName evidence="3">Uncharacterized protein</fullName>
    </submittedName>
</protein>
<reference evidence="3 4" key="1">
    <citation type="submission" date="2018-02" db="EMBL/GenBank/DDBJ databases">
        <title>Comparative genomes isolates from brazilian mangrove.</title>
        <authorList>
            <person name="Araujo J.E."/>
            <person name="Taketani R.G."/>
            <person name="Silva M.C.P."/>
            <person name="Loureco M.V."/>
            <person name="Andreote F.D."/>
        </authorList>
    </citation>
    <scope>NUCLEOTIDE SEQUENCE [LARGE SCALE GENOMIC DNA]</scope>
    <source>
        <strain evidence="3 4">Hex-1 MGV</strain>
    </source>
</reference>
<feature type="transmembrane region" description="Helical" evidence="2">
    <location>
        <begin position="114"/>
        <end position="139"/>
    </location>
</feature>
<keyword evidence="2" id="KW-0812">Transmembrane</keyword>
<feature type="region of interest" description="Disordered" evidence="1">
    <location>
        <begin position="76"/>
        <end position="105"/>
    </location>
</feature>
<gene>
    <name evidence="3" type="ORF">C5Y83_15035</name>
</gene>
<feature type="transmembrane region" description="Helical" evidence="2">
    <location>
        <begin position="145"/>
        <end position="168"/>
    </location>
</feature>
<name>A0A2S8FRK0_9BACT</name>
<keyword evidence="2" id="KW-1133">Transmembrane helix</keyword>
<dbReference type="Proteomes" id="UP000238322">
    <property type="component" value="Unassembled WGS sequence"/>
</dbReference>
<comment type="caution">
    <text evidence="3">The sequence shown here is derived from an EMBL/GenBank/DDBJ whole genome shotgun (WGS) entry which is preliminary data.</text>
</comment>
<evidence type="ECO:0000313" key="3">
    <source>
        <dbReference type="EMBL" id="PQO34809.1"/>
    </source>
</evidence>
<sequence>MWCPNCQTQVAGIASAKEHSALVCAKCQTQLTASSEASQAKSKATSSSQPLPGMRLDSHRMQATLSRIDRLVQRLGEPTDFEEPKPPQTSRRPAPQPEYDKPAEPLRTENSFPWLATFSLAAGVMLLVCGCFLIVWSVVARRPDLFSIGFPISVISLACMALAACLFFQDASGKQAETQKWLADVQNQLGGIRQIATDSRHSLGSIPELPTTISSPANISLAQSEERLREIRRRLNETRSR</sequence>
<evidence type="ECO:0000256" key="1">
    <source>
        <dbReference type="SAM" id="MobiDB-lite"/>
    </source>
</evidence>
<dbReference type="RefSeq" id="WP_105330539.1">
    <property type="nucleotide sequence ID" value="NZ_PUHY01000010.1"/>
</dbReference>
<proteinExistence type="predicted"/>
<dbReference type="OrthoDB" id="282631at2"/>